<keyword evidence="3" id="KW-1185">Reference proteome</keyword>
<feature type="compositionally biased region" description="Polar residues" evidence="1">
    <location>
        <begin position="1"/>
        <end position="13"/>
    </location>
</feature>
<feature type="compositionally biased region" description="Acidic residues" evidence="1">
    <location>
        <begin position="339"/>
        <end position="348"/>
    </location>
</feature>
<gene>
    <name evidence="2" type="ORF">GMA7_53</name>
</gene>
<protein>
    <submittedName>
        <fullName evidence="2">Uncharacterized protein</fullName>
    </submittedName>
</protein>
<dbReference type="GeneID" id="26517413"/>
<dbReference type="RefSeq" id="YP_009189190.1">
    <property type="nucleotide sequence ID" value="NC_028673.1"/>
</dbReference>
<feature type="compositionally biased region" description="Pro residues" evidence="1">
    <location>
        <begin position="306"/>
        <end position="320"/>
    </location>
</feature>
<dbReference type="OrthoDB" id="6850at10239"/>
<feature type="region of interest" description="Disordered" evidence="1">
    <location>
        <begin position="1"/>
        <end position="29"/>
    </location>
</feature>
<organism evidence="2 3">
    <name type="scientific">Gordonia phage GMA7</name>
    <dbReference type="NCBI Taxonomy" id="1647286"/>
    <lineage>
        <taxon>Viruses</taxon>
        <taxon>Duplodnaviria</taxon>
        <taxon>Heunggongvirae</taxon>
        <taxon>Uroviricota</taxon>
        <taxon>Caudoviricetes</taxon>
        <taxon>Getseptimavirus</taxon>
        <taxon>Getseptimavirus GMA7</taxon>
    </lineage>
</organism>
<dbReference type="Proteomes" id="UP000202743">
    <property type="component" value="Segment"/>
</dbReference>
<proteinExistence type="predicted"/>
<dbReference type="EMBL" id="KR063278">
    <property type="protein sequence ID" value="AKJ72490.1"/>
    <property type="molecule type" value="Genomic_DNA"/>
</dbReference>
<reference evidence="2 3" key="1">
    <citation type="journal article" date="2015" name="PLoS ONE">
        <title>Lysis to Kill: Evaluation of the Lytic Abilities, and Genomics of Nine Bacteriophages Infective for Gordonia spp. and Their Potential Use in Activated Sludge Foam Biocontrol.</title>
        <authorList>
            <person name="Dyson Z.A."/>
            <person name="Tucci J."/>
            <person name="Seviour R.J."/>
            <person name="Petrovski S."/>
        </authorList>
    </citation>
    <scope>NUCLEOTIDE SEQUENCE [LARGE SCALE GENOMIC DNA]</scope>
</reference>
<evidence type="ECO:0000313" key="2">
    <source>
        <dbReference type="EMBL" id="AKJ72490.1"/>
    </source>
</evidence>
<accession>A0A0K0N6N7</accession>
<dbReference type="KEGG" id="vg:26517413"/>
<feature type="compositionally biased region" description="Low complexity" evidence="1">
    <location>
        <begin position="288"/>
        <end position="305"/>
    </location>
</feature>
<feature type="region of interest" description="Disordered" evidence="1">
    <location>
        <begin position="257"/>
        <end position="348"/>
    </location>
</feature>
<evidence type="ECO:0000256" key="1">
    <source>
        <dbReference type="SAM" id="MobiDB-lite"/>
    </source>
</evidence>
<evidence type="ECO:0000313" key="3">
    <source>
        <dbReference type="Proteomes" id="UP000202743"/>
    </source>
</evidence>
<sequence length="348" mass="37848">MTSLQPSQTTGNELVQWDGGETGLEDFDTSDLTMPRLGIDHIEGKFKNTQTEELFDSLVVVLLGLHKSRIMWGEVSEGNEADAPLCKSPNTREGFPNMDPQLPEAKQFPWGAQSVYNPGDAIPLQLADGQKSLPSIACKGCHFKEWNTDPSGKRPWCSEEWTFPLLYQDPEDPDTWVPALWTIRRSGIKPARAYVTPFATKKAPIFTVATRLELDANRRGSVKYCTPKFTKVGKTDQAAWQDYFDSFKSAQAFLGQIPMPKDEDDDPAASVPEGDIEGNVVDGSDPWASAPAPAPSATPAATETPAPAPAAPTPPPPPEEPVFSTVGKVKAPQAAGEVIIDDDEEPPF</sequence>
<name>A0A0K0N6N7_9CAUD</name>